<reference evidence="1" key="2">
    <citation type="submission" date="2023-05" db="EMBL/GenBank/DDBJ databases">
        <authorList>
            <person name="Fouks B."/>
        </authorList>
    </citation>
    <scope>NUCLEOTIDE SEQUENCE</scope>
    <source>
        <strain evidence="1">Stay&amp;Tobe</strain>
        <tissue evidence="1">Testes</tissue>
    </source>
</reference>
<gene>
    <name evidence="1" type="ORF">L9F63_020720</name>
</gene>
<reference evidence="1" key="1">
    <citation type="journal article" date="2023" name="IScience">
        <title>Live-bearing cockroach genome reveals convergent evolutionary mechanisms linked to viviparity in insects and beyond.</title>
        <authorList>
            <person name="Fouks B."/>
            <person name="Harrison M.C."/>
            <person name="Mikhailova A.A."/>
            <person name="Marchal E."/>
            <person name="English S."/>
            <person name="Carruthers M."/>
            <person name="Jennings E.C."/>
            <person name="Chiamaka E.L."/>
            <person name="Frigard R.A."/>
            <person name="Pippel M."/>
            <person name="Attardo G.M."/>
            <person name="Benoit J.B."/>
            <person name="Bornberg-Bauer E."/>
            <person name="Tobe S.S."/>
        </authorList>
    </citation>
    <scope>NUCLEOTIDE SEQUENCE</scope>
    <source>
        <strain evidence="1">Stay&amp;Tobe</strain>
    </source>
</reference>
<keyword evidence="2" id="KW-1185">Reference proteome</keyword>
<sequence>MQKYMLFYMLENLFFPDPLLNISCALFLPKKNKYLKPMVHSSMFMGTLLLYLRKYSTTFYPRNLLPRATNDPFFELDVFSFNTIIHKFWILIIIIKKSLYSNII</sequence>
<evidence type="ECO:0000313" key="1">
    <source>
        <dbReference type="EMBL" id="KAJ9584938.1"/>
    </source>
</evidence>
<dbReference type="AlphaFoldDB" id="A0AAD8EC69"/>
<protein>
    <submittedName>
        <fullName evidence="1">Uncharacterized protein</fullName>
    </submittedName>
</protein>
<dbReference type="EMBL" id="JASPKZ010007337">
    <property type="protein sequence ID" value="KAJ9584938.1"/>
    <property type="molecule type" value="Genomic_DNA"/>
</dbReference>
<feature type="non-terminal residue" evidence="1">
    <location>
        <position position="1"/>
    </location>
</feature>
<comment type="caution">
    <text evidence="1">The sequence shown here is derived from an EMBL/GenBank/DDBJ whole genome shotgun (WGS) entry which is preliminary data.</text>
</comment>
<accession>A0AAD8EC69</accession>
<organism evidence="1 2">
    <name type="scientific">Diploptera punctata</name>
    <name type="common">Pacific beetle cockroach</name>
    <dbReference type="NCBI Taxonomy" id="6984"/>
    <lineage>
        <taxon>Eukaryota</taxon>
        <taxon>Metazoa</taxon>
        <taxon>Ecdysozoa</taxon>
        <taxon>Arthropoda</taxon>
        <taxon>Hexapoda</taxon>
        <taxon>Insecta</taxon>
        <taxon>Pterygota</taxon>
        <taxon>Neoptera</taxon>
        <taxon>Polyneoptera</taxon>
        <taxon>Dictyoptera</taxon>
        <taxon>Blattodea</taxon>
        <taxon>Blaberoidea</taxon>
        <taxon>Blaberidae</taxon>
        <taxon>Diplopterinae</taxon>
        <taxon>Diploptera</taxon>
    </lineage>
</organism>
<dbReference type="Proteomes" id="UP001233999">
    <property type="component" value="Unassembled WGS sequence"/>
</dbReference>
<proteinExistence type="predicted"/>
<evidence type="ECO:0000313" key="2">
    <source>
        <dbReference type="Proteomes" id="UP001233999"/>
    </source>
</evidence>
<name>A0AAD8EC69_DIPPU</name>